<gene>
    <name evidence="4" type="ORF">U0R10_08890</name>
</gene>
<dbReference type="PANTHER" id="PTHR43046:SF14">
    <property type="entry name" value="MUTT_NUDIX FAMILY PROTEIN"/>
    <property type="match status" value="1"/>
</dbReference>
<sequence length="146" mass="16302">MRCRPALVILENNHVLVMKYQYGTQFIYNLPGGNTDPGESFPETVARECLEELGIDVEVGPLMLMGEIQATDKRPTSLHILFSGEILGGIPVLQPDETTAMEVLWLPVSQLSDVHMYPNVGVELQDLIFTQSQGRYVGTIDQPWID</sequence>
<evidence type="ECO:0000256" key="2">
    <source>
        <dbReference type="ARBA" id="ARBA00022801"/>
    </source>
</evidence>
<reference evidence="4 5" key="1">
    <citation type="submission" date="2024-03" db="EMBL/GenBank/DDBJ databases">
        <title>Aquirufa genome sequencing.</title>
        <authorList>
            <person name="Pitt A."/>
            <person name="Hahn M.W."/>
        </authorList>
    </citation>
    <scope>NUCLEOTIDE SEQUENCE [LARGE SCALE GENOMIC DNA]</scope>
    <source>
        <strain evidence="4 5">OSTEICH-129V</strain>
    </source>
</reference>
<dbReference type="RefSeq" id="WP_377983614.1">
    <property type="nucleotide sequence ID" value="NZ_JBBKXZ010000003.1"/>
</dbReference>
<evidence type="ECO:0000259" key="3">
    <source>
        <dbReference type="PROSITE" id="PS51462"/>
    </source>
</evidence>
<evidence type="ECO:0000313" key="4">
    <source>
        <dbReference type="EMBL" id="MFD3394737.1"/>
    </source>
</evidence>
<dbReference type="PANTHER" id="PTHR43046">
    <property type="entry name" value="GDP-MANNOSE MANNOSYL HYDROLASE"/>
    <property type="match status" value="1"/>
</dbReference>
<dbReference type="Gene3D" id="3.90.79.10">
    <property type="entry name" value="Nucleoside Triphosphate Pyrophosphohydrolase"/>
    <property type="match status" value="1"/>
</dbReference>
<evidence type="ECO:0000313" key="5">
    <source>
        <dbReference type="Proteomes" id="UP001598138"/>
    </source>
</evidence>
<dbReference type="InterPro" id="IPR015797">
    <property type="entry name" value="NUDIX_hydrolase-like_dom_sf"/>
</dbReference>
<comment type="cofactor">
    <cofactor evidence="1">
        <name>Mg(2+)</name>
        <dbReference type="ChEBI" id="CHEBI:18420"/>
    </cofactor>
</comment>
<dbReference type="EMBL" id="JBBKXZ010000003">
    <property type="protein sequence ID" value="MFD3394737.1"/>
    <property type="molecule type" value="Genomic_DNA"/>
</dbReference>
<comment type="caution">
    <text evidence="4">The sequence shown here is derived from an EMBL/GenBank/DDBJ whole genome shotgun (WGS) entry which is preliminary data.</text>
</comment>
<organism evidence="4 5">
    <name type="scientific">Aquirufa avitistagni</name>
    <dbReference type="NCBI Taxonomy" id="3104728"/>
    <lineage>
        <taxon>Bacteria</taxon>
        <taxon>Pseudomonadati</taxon>
        <taxon>Bacteroidota</taxon>
        <taxon>Cytophagia</taxon>
        <taxon>Cytophagales</taxon>
        <taxon>Flectobacillaceae</taxon>
        <taxon>Aquirufa</taxon>
    </lineage>
</organism>
<dbReference type="PROSITE" id="PS51462">
    <property type="entry name" value="NUDIX"/>
    <property type="match status" value="1"/>
</dbReference>
<evidence type="ECO:0000256" key="1">
    <source>
        <dbReference type="ARBA" id="ARBA00001946"/>
    </source>
</evidence>
<name>A0ABW6DCV2_9BACT</name>
<proteinExistence type="predicted"/>
<dbReference type="Proteomes" id="UP001598138">
    <property type="component" value="Unassembled WGS sequence"/>
</dbReference>
<feature type="domain" description="Nudix hydrolase" evidence="3">
    <location>
        <begin position="1"/>
        <end position="129"/>
    </location>
</feature>
<dbReference type="SUPFAM" id="SSF55811">
    <property type="entry name" value="Nudix"/>
    <property type="match status" value="1"/>
</dbReference>
<dbReference type="Pfam" id="PF00293">
    <property type="entry name" value="NUDIX"/>
    <property type="match status" value="1"/>
</dbReference>
<dbReference type="InterPro" id="IPR000086">
    <property type="entry name" value="NUDIX_hydrolase_dom"/>
</dbReference>
<protein>
    <submittedName>
        <fullName evidence="4">NUDIX domain-containing protein</fullName>
    </submittedName>
</protein>
<keyword evidence="2" id="KW-0378">Hydrolase</keyword>
<keyword evidence="5" id="KW-1185">Reference proteome</keyword>
<accession>A0ABW6DCV2</accession>